<dbReference type="Proteomes" id="UP001056201">
    <property type="component" value="Chromosome 2"/>
</dbReference>
<dbReference type="EMBL" id="CP097636">
    <property type="protein sequence ID" value="URI08749.1"/>
    <property type="molecule type" value="Genomic_DNA"/>
</dbReference>
<feature type="domain" description="Putative restriction endonuclease" evidence="1">
    <location>
        <begin position="13"/>
        <end position="168"/>
    </location>
</feature>
<dbReference type="PANTHER" id="PTHR36558">
    <property type="entry name" value="GLR1098 PROTEIN"/>
    <property type="match status" value="1"/>
</dbReference>
<dbReference type="InterPro" id="IPR012296">
    <property type="entry name" value="Nuclease_put_TT1808"/>
</dbReference>
<proteinExistence type="predicted"/>
<keyword evidence="2" id="KW-0255">Endonuclease</keyword>
<dbReference type="Pfam" id="PF05685">
    <property type="entry name" value="Uma2"/>
    <property type="match status" value="1"/>
</dbReference>
<keyword evidence="2" id="KW-0540">Nuclease</keyword>
<keyword evidence="2" id="KW-0378">Hydrolase</keyword>
<dbReference type="RefSeq" id="WP_250196969.1">
    <property type="nucleotide sequence ID" value="NZ_CP097636.1"/>
</dbReference>
<protein>
    <submittedName>
        <fullName evidence="2">Uma2 family endonuclease</fullName>
    </submittedName>
</protein>
<dbReference type="PANTHER" id="PTHR36558:SF1">
    <property type="entry name" value="RESTRICTION ENDONUCLEASE DOMAIN-CONTAINING PROTEIN-RELATED"/>
    <property type="match status" value="1"/>
</dbReference>
<organism evidence="2 3">
    <name type="scientific">Aquincola tertiaricarbonis</name>
    <dbReference type="NCBI Taxonomy" id="391953"/>
    <lineage>
        <taxon>Bacteria</taxon>
        <taxon>Pseudomonadati</taxon>
        <taxon>Pseudomonadota</taxon>
        <taxon>Betaproteobacteria</taxon>
        <taxon>Burkholderiales</taxon>
        <taxon>Sphaerotilaceae</taxon>
        <taxon>Aquincola</taxon>
    </lineage>
</organism>
<accession>A0ABY4S6Y2</accession>
<gene>
    <name evidence="2" type="ORF">MW290_24545</name>
</gene>
<sequence>MDARQAVAMTAHEFLAWETAQPGRHEFVNGEVFAMAGGDDRHMTVAGNVYIALRQRLQGSGCSAYLGEVRTWISAANCYFYPDVFVTCSERDRADRLHKQDPLLVVEVLSPSTAAFDRGAKFAAYRLAESLREMVFIDPERRVTDVYRKGDDGLWVLHPFAPTEAVHLASVDLALPPATLWAEVGA</sequence>
<evidence type="ECO:0000313" key="3">
    <source>
        <dbReference type="Proteomes" id="UP001056201"/>
    </source>
</evidence>
<dbReference type="InterPro" id="IPR011335">
    <property type="entry name" value="Restrct_endonuc-II-like"/>
</dbReference>
<dbReference type="CDD" id="cd06260">
    <property type="entry name" value="DUF820-like"/>
    <property type="match status" value="1"/>
</dbReference>
<name>A0ABY4S6Y2_AQUTE</name>
<evidence type="ECO:0000259" key="1">
    <source>
        <dbReference type="Pfam" id="PF05685"/>
    </source>
</evidence>
<dbReference type="GO" id="GO:0004519">
    <property type="term" value="F:endonuclease activity"/>
    <property type="evidence" value="ECO:0007669"/>
    <property type="project" value="UniProtKB-KW"/>
</dbReference>
<keyword evidence="3" id="KW-1185">Reference proteome</keyword>
<dbReference type="InterPro" id="IPR008538">
    <property type="entry name" value="Uma2"/>
</dbReference>
<dbReference type="Gene3D" id="3.90.1570.10">
    <property type="entry name" value="tt1808, chain A"/>
    <property type="match status" value="1"/>
</dbReference>
<evidence type="ECO:0000313" key="2">
    <source>
        <dbReference type="EMBL" id="URI08749.1"/>
    </source>
</evidence>
<dbReference type="SUPFAM" id="SSF52980">
    <property type="entry name" value="Restriction endonuclease-like"/>
    <property type="match status" value="1"/>
</dbReference>
<reference evidence="2" key="1">
    <citation type="submission" date="2022-05" db="EMBL/GenBank/DDBJ databases">
        <title>An RpoN-dependent PEP-CTERM gene is involved in floc formation of an Aquincola tertiaricarbonis strain.</title>
        <authorList>
            <person name="Qiu D."/>
            <person name="Xia M."/>
        </authorList>
    </citation>
    <scope>NUCLEOTIDE SEQUENCE</scope>
    <source>
        <strain evidence="2">RN12</strain>
    </source>
</reference>